<feature type="compositionally biased region" description="Basic residues" evidence="1">
    <location>
        <begin position="67"/>
        <end position="76"/>
    </location>
</feature>
<dbReference type="AlphaFoldDB" id="A0AAV2L5Y9"/>
<dbReference type="EMBL" id="OZ035843">
    <property type="protein sequence ID" value="CAL1596453.1"/>
    <property type="molecule type" value="Genomic_DNA"/>
</dbReference>
<evidence type="ECO:0000256" key="1">
    <source>
        <dbReference type="SAM" id="MobiDB-lite"/>
    </source>
</evidence>
<feature type="compositionally biased region" description="Polar residues" evidence="1">
    <location>
        <begin position="30"/>
        <end position="40"/>
    </location>
</feature>
<organism evidence="2 3">
    <name type="scientific">Knipowitschia caucasica</name>
    <name type="common">Caucasian dwarf goby</name>
    <name type="synonym">Pomatoschistus caucasicus</name>
    <dbReference type="NCBI Taxonomy" id="637954"/>
    <lineage>
        <taxon>Eukaryota</taxon>
        <taxon>Metazoa</taxon>
        <taxon>Chordata</taxon>
        <taxon>Craniata</taxon>
        <taxon>Vertebrata</taxon>
        <taxon>Euteleostomi</taxon>
        <taxon>Actinopterygii</taxon>
        <taxon>Neopterygii</taxon>
        <taxon>Teleostei</taxon>
        <taxon>Neoteleostei</taxon>
        <taxon>Acanthomorphata</taxon>
        <taxon>Gobiaria</taxon>
        <taxon>Gobiiformes</taxon>
        <taxon>Gobioidei</taxon>
        <taxon>Gobiidae</taxon>
        <taxon>Gobiinae</taxon>
        <taxon>Knipowitschia</taxon>
    </lineage>
</organism>
<sequence length="76" mass="8626">MPSPRYLRRASVATMFCSMMPAKHPRRLPRSSQASRSPQMSYKLRPMSRESSCPSRGRPAESASPHPTRRRQVQAA</sequence>
<name>A0AAV2L5Y9_KNICA</name>
<reference evidence="2 3" key="1">
    <citation type="submission" date="2024-04" db="EMBL/GenBank/DDBJ databases">
        <authorList>
            <person name="Waldvogel A.-M."/>
            <person name="Schoenle A."/>
        </authorList>
    </citation>
    <scope>NUCLEOTIDE SEQUENCE [LARGE SCALE GENOMIC DNA]</scope>
</reference>
<protein>
    <submittedName>
        <fullName evidence="2">Uncharacterized protein</fullName>
    </submittedName>
</protein>
<gene>
    <name evidence="2" type="ORF">KC01_LOCUS25129</name>
</gene>
<accession>A0AAV2L5Y9</accession>
<evidence type="ECO:0000313" key="2">
    <source>
        <dbReference type="EMBL" id="CAL1596453.1"/>
    </source>
</evidence>
<dbReference type="Proteomes" id="UP001497482">
    <property type="component" value="Chromosome 21"/>
</dbReference>
<keyword evidence="3" id="KW-1185">Reference proteome</keyword>
<proteinExistence type="predicted"/>
<evidence type="ECO:0000313" key="3">
    <source>
        <dbReference type="Proteomes" id="UP001497482"/>
    </source>
</evidence>
<feature type="region of interest" description="Disordered" evidence="1">
    <location>
        <begin position="21"/>
        <end position="76"/>
    </location>
</feature>